<dbReference type="GO" id="GO:0005524">
    <property type="term" value="F:ATP binding"/>
    <property type="evidence" value="ECO:0007669"/>
    <property type="project" value="UniProtKB-UniRule"/>
</dbReference>
<reference evidence="18 19" key="1">
    <citation type="submission" date="2009-12" db="EMBL/GenBank/DDBJ databases">
        <title>The draft genome of Batrachochytrium dendrobatidis.</title>
        <authorList>
            <consortium name="US DOE Joint Genome Institute (JGI-PGF)"/>
            <person name="Kuo A."/>
            <person name="Salamov A."/>
            <person name="Schmutz J."/>
            <person name="Lucas S."/>
            <person name="Pitluck S."/>
            <person name="Rosenblum E."/>
            <person name="Stajich J."/>
            <person name="Eisen M."/>
            <person name="Grigoriev I.V."/>
        </authorList>
    </citation>
    <scope>NUCLEOTIDE SEQUENCE [LARGE SCALE GENOMIC DNA]</scope>
    <source>
        <strain evidence="19">JAM81 / FGSC 10211</strain>
    </source>
</reference>
<dbReference type="GO" id="GO:0016459">
    <property type="term" value="C:myosin complex"/>
    <property type="evidence" value="ECO:0007669"/>
    <property type="project" value="UniProtKB-KW"/>
</dbReference>
<evidence type="ECO:0000256" key="1">
    <source>
        <dbReference type="ARBA" id="ARBA00004651"/>
    </source>
</evidence>
<evidence type="ECO:0000256" key="4">
    <source>
        <dbReference type="ARBA" id="ARBA00022676"/>
    </source>
</evidence>
<feature type="transmembrane region" description="Helical" evidence="15">
    <location>
        <begin position="1634"/>
        <end position="1657"/>
    </location>
</feature>
<evidence type="ECO:0000256" key="12">
    <source>
        <dbReference type="ARBA" id="ARBA00023203"/>
    </source>
</evidence>
<dbReference type="GO" id="GO:0071944">
    <property type="term" value="C:cell periphery"/>
    <property type="evidence" value="ECO:0000318"/>
    <property type="project" value="GO_Central"/>
</dbReference>
<feature type="domain" description="DEK-C" evidence="17">
    <location>
        <begin position="1812"/>
        <end position="1867"/>
    </location>
</feature>
<feature type="region of interest" description="Disordered" evidence="14">
    <location>
        <begin position="852"/>
        <end position="885"/>
    </location>
</feature>
<dbReference type="SUPFAM" id="SSF53448">
    <property type="entry name" value="Nucleotide-diphospho-sugar transferases"/>
    <property type="match status" value="1"/>
</dbReference>
<evidence type="ECO:0000256" key="15">
    <source>
        <dbReference type="SAM" id="Phobius"/>
    </source>
</evidence>
<dbReference type="InterPro" id="IPR004835">
    <property type="entry name" value="Chitin_synth"/>
</dbReference>
<dbReference type="Gene3D" id="1.10.10.820">
    <property type="match status" value="1"/>
</dbReference>
<feature type="transmembrane region" description="Helical" evidence="15">
    <location>
        <begin position="1608"/>
        <end position="1627"/>
    </location>
</feature>
<keyword evidence="4" id="KW-0328">Glycosyltransferase</keyword>
<dbReference type="PROSITE" id="PS51998">
    <property type="entry name" value="DEK_C"/>
    <property type="match status" value="1"/>
</dbReference>
<dbReference type="GO" id="GO:0005886">
    <property type="term" value="C:plasma membrane"/>
    <property type="evidence" value="ECO:0007669"/>
    <property type="project" value="UniProtKB-SubCell"/>
</dbReference>
<dbReference type="InterPro" id="IPR036961">
    <property type="entry name" value="Kinesin_motor_dom_sf"/>
</dbReference>
<dbReference type="GO" id="GO:0003779">
    <property type="term" value="F:actin binding"/>
    <property type="evidence" value="ECO:0007669"/>
    <property type="project" value="UniProtKB-KW"/>
</dbReference>
<dbReference type="InterPro" id="IPR027417">
    <property type="entry name" value="P-loop_NTPase"/>
</dbReference>
<dbReference type="Gene3D" id="1.20.120.720">
    <property type="entry name" value="Myosin VI head, motor domain, U50 subdomain"/>
    <property type="match status" value="1"/>
</dbReference>
<keyword evidence="11" id="KW-0325">Glycoprotein</keyword>
<keyword evidence="7 15" id="KW-1133">Transmembrane helix</keyword>
<evidence type="ECO:0000313" key="19">
    <source>
        <dbReference type="Proteomes" id="UP000007241"/>
    </source>
</evidence>
<dbReference type="GO" id="GO:0030428">
    <property type="term" value="C:cell septum"/>
    <property type="evidence" value="ECO:0000318"/>
    <property type="project" value="GO_Central"/>
</dbReference>
<feature type="domain" description="Myosin motor" evidence="16">
    <location>
        <begin position="33"/>
        <end position="757"/>
    </location>
</feature>
<dbReference type="Proteomes" id="UP000007241">
    <property type="component" value="Unassembled WGS sequence"/>
</dbReference>
<dbReference type="PRINTS" id="PR00193">
    <property type="entry name" value="MYOSINHEAVY"/>
</dbReference>
<dbReference type="OrthoDB" id="370884at2759"/>
<feature type="transmembrane region" description="Helical" evidence="15">
    <location>
        <begin position="929"/>
        <end position="954"/>
    </location>
</feature>
<dbReference type="PROSITE" id="PS51456">
    <property type="entry name" value="MYOSIN_MOTOR"/>
    <property type="match status" value="1"/>
</dbReference>
<dbReference type="EC" id="2.4.1.16" evidence="2"/>
<evidence type="ECO:0000256" key="6">
    <source>
        <dbReference type="ARBA" id="ARBA00022692"/>
    </source>
</evidence>
<dbReference type="EMBL" id="GL882886">
    <property type="protein sequence ID" value="EGF79520.1"/>
    <property type="molecule type" value="Genomic_DNA"/>
</dbReference>
<keyword evidence="9 15" id="KW-0472">Membrane</keyword>
<dbReference type="GO" id="GO:0031505">
    <property type="term" value="P:fungal-type cell wall organization"/>
    <property type="evidence" value="ECO:0000318"/>
    <property type="project" value="GO_Central"/>
</dbReference>
<comment type="subcellular location">
    <subcellularLocation>
        <location evidence="1">Cell membrane</location>
        <topology evidence="1">Multi-pass membrane protein</topology>
    </subcellularLocation>
</comment>
<keyword evidence="10 13" id="KW-0505">Motor protein</keyword>
<evidence type="ECO:0000256" key="2">
    <source>
        <dbReference type="ARBA" id="ARBA00012543"/>
    </source>
</evidence>
<dbReference type="SUPFAM" id="SSF109715">
    <property type="entry name" value="DEK C-terminal domain"/>
    <property type="match status" value="1"/>
</dbReference>
<dbReference type="InParanoid" id="F4P614"/>
<keyword evidence="5" id="KW-0808">Transferase</keyword>
<evidence type="ECO:0000256" key="7">
    <source>
        <dbReference type="ARBA" id="ARBA00022989"/>
    </source>
</evidence>
<dbReference type="InterPro" id="IPR001609">
    <property type="entry name" value="Myosin_head_motor_dom-like"/>
</dbReference>
<evidence type="ECO:0000313" key="18">
    <source>
        <dbReference type="EMBL" id="EGF79520.1"/>
    </source>
</evidence>
<keyword evidence="12 13" id="KW-0009">Actin-binding</keyword>
<dbReference type="InterPro" id="IPR036037">
    <property type="entry name" value="MYSc_Myo17"/>
</dbReference>
<dbReference type="InterPro" id="IPR014876">
    <property type="entry name" value="DEK_C"/>
</dbReference>
<proteinExistence type="inferred from homology"/>
<feature type="transmembrane region" description="Helical" evidence="15">
    <location>
        <begin position="896"/>
        <end position="917"/>
    </location>
</feature>
<dbReference type="RefSeq" id="XP_006679996.1">
    <property type="nucleotide sequence ID" value="XM_006679933.1"/>
</dbReference>
<dbReference type="PANTHER" id="PTHR22914">
    <property type="entry name" value="CHITIN SYNTHASE"/>
    <property type="match status" value="1"/>
</dbReference>
<feature type="transmembrane region" description="Helical" evidence="15">
    <location>
        <begin position="1183"/>
        <end position="1202"/>
    </location>
</feature>
<dbReference type="GO" id="GO:0004100">
    <property type="term" value="F:chitin synthase activity"/>
    <property type="evidence" value="ECO:0000318"/>
    <property type="project" value="GO_Central"/>
</dbReference>
<dbReference type="STRING" id="684364.F4P614"/>
<feature type="compositionally biased region" description="Polar residues" evidence="14">
    <location>
        <begin position="783"/>
        <end position="800"/>
    </location>
</feature>
<dbReference type="Pfam" id="PF08766">
    <property type="entry name" value="DEK_C"/>
    <property type="match status" value="1"/>
</dbReference>
<evidence type="ECO:0000256" key="11">
    <source>
        <dbReference type="ARBA" id="ARBA00023180"/>
    </source>
</evidence>
<dbReference type="GeneID" id="18240764"/>
<feature type="region of interest" description="Disordered" evidence="14">
    <location>
        <begin position="760"/>
        <end position="800"/>
    </location>
</feature>
<dbReference type="GO" id="GO:0006031">
    <property type="term" value="P:chitin biosynthetic process"/>
    <property type="evidence" value="ECO:0000318"/>
    <property type="project" value="GO_Central"/>
</dbReference>
<evidence type="ECO:0000256" key="9">
    <source>
        <dbReference type="ARBA" id="ARBA00023136"/>
    </source>
</evidence>
<dbReference type="PANTHER" id="PTHR22914:SF13">
    <property type="entry name" value="CHITIN SYNTHASE"/>
    <property type="match status" value="1"/>
</dbReference>
<dbReference type="OMA" id="NAPMTPM"/>
<dbReference type="HOGENOM" id="CLU_000192_0_2_1"/>
<gene>
    <name evidence="18" type="ORF">BATDEDRAFT_35424</name>
</gene>
<accession>F4P614</accession>
<dbReference type="SUPFAM" id="SSF52540">
    <property type="entry name" value="P-loop containing nucleoside triphosphate hydrolases"/>
    <property type="match status" value="1"/>
</dbReference>
<feature type="binding site" evidence="13">
    <location>
        <begin position="140"/>
        <end position="147"/>
    </location>
    <ligand>
        <name>ATP</name>
        <dbReference type="ChEBI" id="CHEBI:30616"/>
    </ligand>
</feature>
<dbReference type="Gene3D" id="3.40.850.10">
    <property type="entry name" value="Kinesin motor domain"/>
    <property type="match status" value="1"/>
</dbReference>
<dbReference type="SMART" id="SM00242">
    <property type="entry name" value="MYSc"/>
    <property type="match status" value="1"/>
</dbReference>
<dbReference type="Gene3D" id="1.20.58.530">
    <property type="match status" value="1"/>
</dbReference>
<protein>
    <recommendedName>
        <fullName evidence="2">chitin synthase</fullName>
        <ecNumber evidence="2">2.4.1.16</ecNumber>
    </recommendedName>
</protein>
<evidence type="ECO:0000256" key="3">
    <source>
        <dbReference type="ARBA" id="ARBA00022475"/>
    </source>
</evidence>
<evidence type="ECO:0000256" key="8">
    <source>
        <dbReference type="ARBA" id="ARBA00023123"/>
    </source>
</evidence>
<keyword evidence="13" id="KW-0067">ATP-binding</keyword>
<keyword evidence="8 13" id="KW-0518">Myosin</keyword>
<evidence type="ECO:0000256" key="13">
    <source>
        <dbReference type="PROSITE-ProRule" id="PRU00782"/>
    </source>
</evidence>
<dbReference type="Pfam" id="PF03142">
    <property type="entry name" value="Chitin_synth_2"/>
    <property type="match status" value="1"/>
</dbReference>
<dbReference type="Gene3D" id="1.10.10.60">
    <property type="entry name" value="Homeodomain-like"/>
    <property type="match status" value="1"/>
</dbReference>
<dbReference type="InterPro" id="IPR029044">
    <property type="entry name" value="Nucleotide-diphossugar_trans"/>
</dbReference>
<name>F4P614_BATDJ</name>
<sequence>MVRPGRANIYAVDTGLEPLDSVDDLSLLLPYRNKQTDTQPIQTLTTADVAICLSQRLSKDLMYTRIGNRALVAVRPARSLASNTDAASKEYADVYKTTLAPSAHPHSKITSQAPHVFGIAASAYQHMLRSSVDQAIVLLGESASGKSESQRMLMRSLCDLSKSSKKKTKTQSSILKVDTVLSAFGNATTPTNTNASCVTRYSELQFDSSGRMVGLKLIESLLEKSRVSGAQDGGYCFHIFYYLLEGATHEERVQWHLSDAAHFRFLNLSKMRTASYAQGKGAAMLDEIRENLKTLGVGRRQQVQLWQLLAAILHLGNLTFSDSVKEGGVCTVCNYPQLQLVANMLGVPSLALQTLLTTRSRHIGTEVVSELLNAAGAAHQRDCFARSLYAVAFDWIFEQINLRLCQPESEWANFVSILESPGMAGTDTSSNDFHRLLVNYTNEQLIGHAMNDFFEIPKTTFMAQSIPFPETSPFDRSILTLLVGARTGIIPLIDHYTARNRSDEEMTAKIYESNQDSSCLISSSSKKLAFSFGVRHYGGVVEYDVRGFGQSDNDILQSEFVTLIRGNPEQPGTTNVFLRTIFSNKQISTRTLASDGSTVISANNKGRAPLRRKTTKTIDDENESLDATATVGHELRSSFNQFIDAISESQTWYIFHLKTANASSGGKPDRMVLERQITGFHLTELSCNPAVIYTSIQPHADFITRYKSVVSLWEREPKAACESLYRYRNWSQNDAIIGSSSIFLGESAWKSLEDKLKAKETQDQARGGSKTGVVSKHHVGHGSASNISGTTTPMEETSGRLSPSVESMFTESFHKIGSSISQDDLSLRSESDAASHFDSEFEYEAGAGAAVGKEGKVSPGSTTRGVNDIELGNLKNKKPSQPPPQIKPRTRLRCCWLTFTWATTFCWLPPCLSLCGMKTKDRQMAWREKVALCIIIFFMNALILFFIIGLGFALCPKQAVLSPGEISGLYTFGSRAGVYMYGSYYFIPGIVTNHVSNYMDMSSASNKYWESQVLGHEVSIMFPRDDNAAWPTWCPNFIKPGGFSLKDPIPNGSKWWPHTNKDYMSALKPYRKGDVVWDKSTIEGALATSRRFLTIYDKVYEVTPFYNLALNPSQLNSYFLGSYFKNVSDASSNSPNNDVTGLFEYLRKNDATQFNNVMECLNGLFYAGRVDHRNDIKCIVPNYILLVASAVLMLIIGFKFLAALQFSTKRQPEDHDKFVICQVPCYTEGEVSLHRTIDSLSNLRYDDKHKLLFIVCDGMIIGSGNDRPTPRIVLDILGVDPSHDPPAMPFHSLGEGNAQLNYGKVYAGLYEINGHVVPFIVVVKVGKPSERGKPGNRGKRDSQMVLMQFLSRVHFNQSMSPLEIELYHQMKDVIGVDPSFYEYVFMVDADTQVHQDSLNMLVSHMTRDARISGTCGETTIANERKSFTSMIQVYEYFISHHLSKAFESLFGSVTCLPGCFCMYRIRTPVKNIPVLIAPGVISNYSENQVDTLHLKNLLHLGEDRYLTTLIMKHFPHMKTTFTSDAKCQTYAPEKWPVLLSQRRRWINSTVHNLLELLQLKELCGFCCLSMRFVVFIDLIATFIQPSALIYIAYLIYASVTDPTTNFPIISIIMIACVYGFQVIIFLFRTEWQHIGWMVIYLLAIPLFSLYIPIYSFWHFDDFSWGNTRKAAEAEGDVKHVAIVEEYDPNSIPLMKWSEYEAQRKASVSDKDETRSVTSYHSGYTYKSGPAPGYAESNYGMSNAPSYAGSAYGGSNGGMNRHIYPAVNMPFVPPPQQQLSQYANNMGPMAHAGANLGPMPELVAQPRRDNTSFPNDEEILREVRHILATTDLMKVTKKSVREQLSQFFGHDLSSEKEYIHRCIDGVLRGEL</sequence>
<keyword evidence="6 15" id="KW-0812">Transmembrane</keyword>
<evidence type="ECO:0000256" key="14">
    <source>
        <dbReference type="SAM" id="MobiDB-lite"/>
    </source>
</evidence>
<evidence type="ECO:0000259" key="16">
    <source>
        <dbReference type="PROSITE" id="PS51456"/>
    </source>
</evidence>
<evidence type="ECO:0000256" key="5">
    <source>
        <dbReference type="ARBA" id="ARBA00022679"/>
    </source>
</evidence>
<feature type="transmembrane region" description="Helical" evidence="15">
    <location>
        <begin position="1572"/>
        <end position="1596"/>
    </location>
</feature>
<keyword evidence="3" id="KW-1003">Cell membrane</keyword>
<comment type="similarity">
    <text evidence="13">Belongs to the TRAFAC class myosin-kinesin ATPase superfamily. Myosin family.</text>
</comment>
<dbReference type="Pfam" id="PF00063">
    <property type="entry name" value="Myosin_head"/>
    <property type="match status" value="1"/>
</dbReference>
<dbReference type="GO" id="GO:0003774">
    <property type="term" value="F:cytoskeletal motor activity"/>
    <property type="evidence" value="ECO:0007669"/>
    <property type="project" value="UniProtKB-UniRule"/>
</dbReference>
<keyword evidence="13" id="KW-0547">Nucleotide-binding</keyword>
<evidence type="ECO:0000259" key="17">
    <source>
        <dbReference type="PROSITE" id="PS51998"/>
    </source>
</evidence>
<keyword evidence="19" id="KW-1185">Reference proteome</keyword>
<evidence type="ECO:0000256" key="10">
    <source>
        <dbReference type="ARBA" id="ARBA00023175"/>
    </source>
</evidence>
<feature type="region of interest" description="Actin-binding" evidence="13">
    <location>
        <begin position="639"/>
        <end position="661"/>
    </location>
</feature>
<dbReference type="CDD" id="cd14879">
    <property type="entry name" value="MYSc_Myo17"/>
    <property type="match status" value="1"/>
</dbReference>
<organism evidence="18 19">
    <name type="scientific">Batrachochytrium dendrobatidis (strain JAM81 / FGSC 10211)</name>
    <name type="common">Frog chytrid fungus</name>
    <dbReference type="NCBI Taxonomy" id="684364"/>
    <lineage>
        <taxon>Eukaryota</taxon>
        <taxon>Fungi</taxon>
        <taxon>Fungi incertae sedis</taxon>
        <taxon>Chytridiomycota</taxon>
        <taxon>Chytridiomycota incertae sedis</taxon>
        <taxon>Chytridiomycetes</taxon>
        <taxon>Rhizophydiales</taxon>
        <taxon>Rhizophydiales incertae sedis</taxon>
        <taxon>Batrachochytrium</taxon>
    </lineage>
</organism>